<feature type="region of interest" description="Disordered" evidence="1">
    <location>
        <begin position="139"/>
        <end position="212"/>
    </location>
</feature>
<proteinExistence type="predicted"/>
<evidence type="ECO:0000313" key="3">
    <source>
        <dbReference type="Proteomes" id="UP000244336"/>
    </source>
</evidence>
<dbReference type="Gramene" id="PUZ45423">
    <property type="protein sequence ID" value="PUZ45423"/>
    <property type="gene ID" value="GQ55_8G222200"/>
</dbReference>
<feature type="compositionally biased region" description="Low complexity" evidence="1">
    <location>
        <begin position="508"/>
        <end position="520"/>
    </location>
</feature>
<evidence type="ECO:0000256" key="1">
    <source>
        <dbReference type="SAM" id="MobiDB-lite"/>
    </source>
</evidence>
<feature type="region of interest" description="Disordered" evidence="1">
    <location>
        <begin position="501"/>
        <end position="532"/>
    </location>
</feature>
<dbReference type="AlphaFoldDB" id="A0A2T7CQ78"/>
<feature type="region of interest" description="Disordered" evidence="1">
    <location>
        <begin position="58"/>
        <end position="88"/>
    </location>
</feature>
<feature type="compositionally biased region" description="Basic residues" evidence="1">
    <location>
        <begin position="198"/>
        <end position="209"/>
    </location>
</feature>
<reference evidence="2 3" key="1">
    <citation type="submission" date="2018-04" db="EMBL/GenBank/DDBJ databases">
        <title>WGS assembly of Panicum hallii var. hallii HAL2.</title>
        <authorList>
            <person name="Lovell J."/>
            <person name="Jenkins J."/>
            <person name="Lowry D."/>
            <person name="Mamidi S."/>
            <person name="Sreedasyam A."/>
            <person name="Weng X."/>
            <person name="Barry K."/>
            <person name="Bonette J."/>
            <person name="Campitelli B."/>
            <person name="Daum C."/>
            <person name="Gordon S."/>
            <person name="Gould B."/>
            <person name="Lipzen A."/>
            <person name="MacQueen A."/>
            <person name="Palacio-Mejia J."/>
            <person name="Plott C."/>
            <person name="Shakirov E."/>
            <person name="Shu S."/>
            <person name="Yoshinaga Y."/>
            <person name="Zane M."/>
            <person name="Rokhsar D."/>
            <person name="Grimwood J."/>
            <person name="Schmutz J."/>
            <person name="Juenger T."/>
        </authorList>
    </citation>
    <scope>NUCLEOTIDE SEQUENCE [LARGE SCALE GENOMIC DNA]</scope>
    <source>
        <strain evidence="3">cv. HAL2</strain>
    </source>
</reference>
<evidence type="ECO:0000313" key="2">
    <source>
        <dbReference type="EMBL" id="PUZ45423.1"/>
    </source>
</evidence>
<dbReference type="EMBL" id="CM009756">
    <property type="protein sequence ID" value="PUZ45423.1"/>
    <property type="molecule type" value="Genomic_DNA"/>
</dbReference>
<name>A0A2T7CQ78_9POAL</name>
<sequence length="532" mass="57466">MSMSANQLERLVEVGDDLRYGRPVIPVQPQASRRRARHQLQRLELPRSRRRCRAPVEHVHQPAGLDARQRERRQGHGRHALAPLLPDRHDGWVPRQRLQHHHAEAVHVARRLHAPRAEILRVGVPARGGAGDGLHGLGLHAGGPPHGRAEAGQARRPGGVQEDAGGGDAAVDDERHGAAVQVLDGARRAQQRPDARLPGRRHRGRRGRRPAPVQVVAERAVARVGGDHDALPGLGAPAQEADEVVVAERREDGELRAEGVLGAAPPGLEALDGHLLPVAEPAPVHRPGVAVAEHDGEVVRGRRDLRQREFLIPFLQLGRLGVGARLRRHHPVEAAGNADVADDGEEQEVGVDLPLDVPELLGLPGGREELVRAAPPLAGHDEVVRLRERVAQPGQRPRGLRVPEAREELGEHAGAAGKVLAVPAVLPGRPRRLADLGEEPEGVDADELRDARRVRQAVPHLLHDRLVASEPPSPAPSYTLLLCAILYMRSTKPLPTVVRSSRSRCKLSRSAPSATTRSSLMAPLALAGPLRP</sequence>
<gene>
    <name evidence="2" type="ORF">GQ55_8G222200</name>
</gene>
<keyword evidence="3" id="KW-1185">Reference proteome</keyword>
<organism evidence="2 3">
    <name type="scientific">Panicum hallii var. hallii</name>
    <dbReference type="NCBI Taxonomy" id="1504633"/>
    <lineage>
        <taxon>Eukaryota</taxon>
        <taxon>Viridiplantae</taxon>
        <taxon>Streptophyta</taxon>
        <taxon>Embryophyta</taxon>
        <taxon>Tracheophyta</taxon>
        <taxon>Spermatophyta</taxon>
        <taxon>Magnoliopsida</taxon>
        <taxon>Liliopsida</taxon>
        <taxon>Poales</taxon>
        <taxon>Poaceae</taxon>
        <taxon>PACMAD clade</taxon>
        <taxon>Panicoideae</taxon>
        <taxon>Panicodae</taxon>
        <taxon>Paniceae</taxon>
        <taxon>Panicinae</taxon>
        <taxon>Panicum</taxon>
        <taxon>Panicum sect. Panicum</taxon>
    </lineage>
</organism>
<accession>A0A2T7CQ78</accession>
<dbReference type="Proteomes" id="UP000244336">
    <property type="component" value="Chromosome 8"/>
</dbReference>
<protein>
    <submittedName>
        <fullName evidence="2">Uncharacterized protein</fullName>
    </submittedName>
</protein>
<feature type="compositionally biased region" description="Basic and acidic residues" evidence="1">
    <location>
        <begin position="185"/>
        <end position="197"/>
    </location>
</feature>